<feature type="region of interest" description="Disordered" evidence="1">
    <location>
        <begin position="1"/>
        <end position="89"/>
    </location>
</feature>
<gene>
    <name evidence="2" type="ORF">CFAM422_008091</name>
</gene>
<feature type="compositionally biased region" description="Basic and acidic residues" evidence="1">
    <location>
        <begin position="14"/>
        <end position="25"/>
    </location>
</feature>
<organism evidence="2 3">
    <name type="scientific">Trichoderma lentiforme</name>
    <dbReference type="NCBI Taxonomy" id="1567552"/>
    <lineage>
        <taxon>Eukaryota</taxon>
        <taxon>Fungi</taxon>
        <taxon>Dikarya</taxon>
        <taxon>Ascomycota</taxon>
        <taxon>Pezizomycotina</taxon>
        <taxon>Sordariomycetes</taxon>
        <taxon>Hypocreomycetidae</taxon>
        <taxon>Hypocreales</taxon>
        <taxon>Hypocreaceae</taxon>
        <taxon>Trichoderma</taxon>
    </lineage>
</organism>
<accession>A0A9P5CCR5</accession>
<sequence>MPLREIAAKKKRPREAEEKDSRVSSDDSEEKPLKKKAAQKKRARVPEKRDNRVSKNDSDDDDQPLVNVLKKRAKKIKIMPSREKSSSFD</sequence>
<dbReference type="EMBL" id="QLNT01000014">
    <property type="protein sequence ID" value="KAF3068206.1"/>
    <property type="molecule type" value="Genomic_DNA"/>
</dbReference>
<feature type="compositionally biased region" description="Basic and acidic residues" evidence="1">
    <location>
        <begin position="44"/>
        <end position="57"/>
    </location>
</feature>
<keyword evidence="3" id="KW-1185">Reference proteome</keyword>
<comment type="caution">
    <text evidence="2">The sequence shown here is derived from an EMBL/GenBank/DDBJ whole genome shotgun (WGS) entry which is preliminary data.</text>
</comment>
<name>A0A9P5CCR5_9HYPO</name>
<evidence type="ECO:0000313" key="3">
    <source>
        <dbReference type="Proteomes" id="UP000801864"/>
    </source>
</evidence>
<proteinExistence type="predicted"/>
<reference evidence="2 3" key="1">
    <citation type="submission" date="2018-06" db="EMBL/GenBank/DDBJ databases">
        <title>Genome analysis of cellulolytic fungus Trichoderma lentiforme CFAM-422.</title>
        <authorList>
            <person name="Steindorff A.S."/>
            <person name="Formighieri E.F."/>
            <person name="Midorikawa G.E.O."/>
            <person name="Tamietti M.S."/>
            <person name="Ramos E.Z."/>
            <person name="Silva A.S."/>
            <person name="Bon E.P.S."/>
            <person name="Mendes T.D."/>
            <person name="Damaso M.C.T."/>
            <person name="Favaro L.C.L."/>
        </authorList>
    </citation>
    <scope>NUCLEOTIDE SEQUENCE [LARGE SCALE GENOMIC DNA]</scope>
    <source>
        <strain evidence="2 3">CFAM-422</strain>
    </source>
</reference>
<evidence type="ECO:0000256" key="1">
    <source>
        <dbReference type="SAM" id="MobiDB-lite"/>
    </source>
</evidence>
<dbReference type="Proteomes" id="UP000801864">
    <property type="component" value="Unassembled WGS sequence"/>
</dbReference>
<protein>
    <submittedName>
        <fullName evidence="2">Uncharacterized protein</fullName>
    </submittedName>
</protein>
<feature type="compositionally biased region" description="Basic residues" evidence="1">
    <location>
        <begin position="33"/>
        <end position="43"/>
    </location>
</feature>
<dbReference type="AlphaFoldDB" id="A0A9P5CCR5"/>
<feature type="compositionally biased region" description="Basic and acidic residues" evidence="1">
    <location>
        <begin position="80"/>
        <end position="89"/>
    </location>
</feature>
<evidence type="ECO:0000313" key="2">
    <source>
        <dbReference type="EMBL" id="KAF3068206.1"/>
    </source>
</evidence>